<keyword evidence="6 7" id="KW-0472">Membrane</keyword>
<dbReference type="GeneID" id="70135110"/>
<evidence type="ECO:0000256" key="6">
    <source>
        <dbReference type="ARBA" id="ARBA00023136"/>
    </source>
</evidence>
<evidence type="ECO:0000256" key="1">
    <source>
        <dbReference type="ARBA" id="ARBA00004141"/>
    </source>
</evidence>
<evidence type="ECO:0000256" key="4">
    <source>
        <dbReference type="ARBA" id="ARBA00022692"/>
    </source>
</evidence>
<dbReference type="OrthoDB" id="10021397at2759"/>
<evidence type="ECO:0000256" key="3">
    <source>
        <dbReference type="ARBA" id="ARBA00022448"/>
    </source>
</evidence>
<dbReference type="GO" id="GO:0005886">
    <property type="term" value="C:plasma membrane"/>
    <property type="evidence" value="ECO:0007669"/>
    <property type="project" value="TreeGrafter"/>
</dbReference>
<gene>
    <name evidence="8" type="ORF">BKA67DRAFT_652766</name>
</gene>
<dbReference type="AlphaFoldDB" id="A0A9P9A445"/>
<feature type="transmembrane region" description="Helical" evidence="7">
    <location>
        <begin position="262"/>
        <end position="285"/>
    </location>
</feature>
<evidence type="ECO:0000313" key="9">
    <source>
        <dbReference type="Proteomes" id="UP000758603"/>
    </source>
</evidence>
<dbReference type="GO" id="GO:0022857">
    <property type="term" value="F:transmembrane transporter activity"/>
    <property type="evidence" value="ECO:0007669"/>
    <property type="project" value="TreeGrafter"/>
</dbReference>
<comment type="similarity">
    <text evidence="2">Belongs to the major facilitator superfamily. TCR/Tet family.</text>
</comment>
<evidence type="ECO:0000256" key="2">
    <source>
        <dbReference type="ARBA" id="ARBA00007520"/>
    </source>
</evidence>
<reference evidence="8" key="1">
    <citation type="journal article" date="2021" name="Nat. Commun.">
        <title>Genetic determinants of endophytism in the Arabidopsis root mycobiome.</title>
        <authorList>
            <person name="Mesny F."/>
            <person name="Miyauchi S."/>
            <person name="Thiergart T."/>
            <person name="Pickel B."/>
            <person name="Atanasova L."/>
            <person name="Karlsson M."/>
            <person name="Huettel B."/>
            <person name="Barry K.W."/>
            <person name="Haridas S."/>
            <person name="Chen C."/>
            <person name="Bauer D."/>
            <person name="Andreopoulos W."/>
            <person name="Pangilinan J."/>
            <person name="LaButti K."/>
            <person name="Riley R."/>
            <person name="Lipzen A."/>
            <person name="Clum A."/>
            <person name="Drula E."/>
            <person name="Henrissat B."/>
            <person name="Kohler A."/>
            <person name="Grigoriev I.V."/>
            <person name="Martin F.M."/>
            <person name="Hacquard S."/>
        </authorList>
    </citation>
    <scope>NUCLEOTIDE SEQUENCE</scope>
    <source>
        <strain evidence="8">MPI-SDFR-AT-0073</strain>
    </source>
</reference>
<feature type="transmembrane region" description="Helical" evidence="7">
    <location>
        <begin position="297"/>
        <end position="316"/>
    </location>
</feature>
<feature type="transmembrane region" description="Helical" evidence="7">
    <location>
        <begin position="129"/>
        <end position="151"/>
    </location>
</feature>
<dbReference type="PANTHER" id="PTHR23501">
    <property type="entry name" value="MAJOR FACILITATOR SUPERFAMILY"/>
    <property type="match status" value="1"/>
</dbReference>
<keyword evidence="9" id="KW-1185">Reference proteome</keyword>
<keyword evidence="5 7" id="KW-1133">Transmembrane helix</keyword>
<name>A0A9P9A445_9PEZI</name>
<evidence type="ECO:0000256" key="5">
    <source>
        <dbReference type="ARBA" id="ARBA00022989"/>
    </source>
</evidence>
<comment type="caution">
    <text evidence="8">The sequence shown here is derived from an EMBL/GenBank/DDBJ whole genome shotgun (WGS) entry which is preliminary data.</text>
</comment>
<keyword evidence="3" id="KW-0813">Transport</keyword>
<dbReference type="EMBL" id="JAGPXC010000001">
    <property type="protein sequence ID" value="KAH6659539.1"/>
    <property type="molecule type" value="Genomic_DNA"/>
</dbReference>
<organism evidence="8 9">
    <name type="scientific">Truncatella angustata</name>
    <dbReference type="NCBI Taxonomy" id="152316"/>
    <lineage>
        <taxon>Eukaryota</taxon>
        <taxon>Fungi</taxon>
        <taxon>Dikarya</taxon>
        <taxon>Ascomycota</taxon>
        <taxon>Pezizomycotina</taxon>
        <taxon>Sordariomycetes</taxon>
        <taxon>Xylariomycetidae</taxon>
        <taxon>Amphisphaeriales</taxon>
        <taxon>Sporocadaceae</taxon>
        <taxon>Truncatella</taxon>
    </lineage>
</organism>
<evidence type="ECO:0000313" key="8">
    <source>
        <dbReference type="EMBL" id="KAH6659539.1"/>
    </source>
</evidence>
<dbReference type="Gene3D" id="1.20.1250.20">
    <property type="entry name" value="MFS general substrate transporter like domains"/>
    <property type="match status" value="1"/>
</dbReference>
<dbReference type="RefSeq" id="XP_045963670.1">
    <property type="nucleotide sequence ID" value="XM_046106219.1"/>
</dbReference>
<dbReference type="PANTHER" id="PTHR23501:SF12">
    <property type="entry name" value="MAJOR FACILITATOR SUPERFAMILY (MFS) PROFILE DOMAIN-CONTAINING PROTEIN-RELATED"/>
    <property type="match status" value="1"/>
</dbReference>
<proteinExistence type="inferred from homology"/>
<sequence length="320" mass="35246">MDSSIPISDTIPHTNILARQISEAQVEKAAILETFGRVSQLAWVGAAFPPRSVAIVLPFGALFSNFDMKWLYVPDIFLFQLGSVICDVTPKKNALLVGRVIAGTGRTGIYIGGLDNFSALTSREERGTYITGISFVWVAFALAIVFAGGVWPWEDRRTITTVVCFEVVLFLYTAHRYFFSSHIAEHQVLSRSFSQVSDPDSSLHRNVLRNYHTFCYHVLHPTVLPICCRRRTSDGCRSTVAIFADRYISQSSFWLDAVQDQILHAVLSNIGISIILGGALLCAYLESLTSADKVYSFTILTAMGTGLALQLGYAVANTEG</sequence>
<dbReference type="InterPro" id="IPR036259">
    <property type="entry name" value="MFS_trans_sf"/>
</dbReference>
<accession>A0A9P9A445</accession>
<keyword evidence="4 7" id="KW-0812">Transmembrane</keyword>
<comment type="subcellular location">
    <subcellularLocation>
        <location evidence="1">Membrane</location>
        <topology evidence="1">Multi-pass membrane protein</topology>
    </subcellularLocation>
</comment>
<evidence type="ECO:0000256" key="7">
    <source>
        <dbReference type="SAM" id="Phobius"/>
    </source>
</evidence>
<dbReference type="Proteomes" id="UP000758603">
    <property type="component" value="Unassembled WGS sequence"/>
</dbReference>
<dbReference type="SUPFAM" id="SSF103473">
    <property type="entry name" value="MFS general substrate transporter"/>
    <property type="match status" value="1"/>
</dbReference>
<protein>
    <submittedName>
        <fullName evidence="8">Uncharacterized protein</fullName>
    </submittedName>
</protein>